<evidence type="ECO:0000313" key="9">
    <source>
        <dbReference type="Proteomes" id="UP000192257"/>
    </source>
</evidence>
<dbReference type="InterPro" id="IPR011992">
    <property type="entry name" value="EF-hand-dom_pair"/>
</dbReference>
<evidence type="ECO:0000256" key="5">
    <source>
        <dbReference type="ARBA" id="ARBA00022837"/>
    </source>
</evidence>
<keyword evidence="3" id="KW-0479">Metal-binding</keyword>
<dbReference type="GO" id="GO:0005509">
    <property type="term" value="F:calcium ion binding"/>
    <property type="evidence" value="ECO:0007669"/>
    <property type="project" value="InterPro"/>
</dbReference>
<dbReference type="OrthoDB" id="191686at2759"/>
<dbReference type="Proteomes" id="UP000192257">
    <property type="component" value="Unassembled WGS sequence"/>
</dbReference>
<dbReference type="CDD" id="cd00051">
    <property type="entry name" value="EFh"/>
    <property type="match status" value="1"/>
</dbReference>
<dbReference type="GeneID" id="39987136"/>
<feature type="domain" description="EF-hand" evidence="7">
    <location>
        <begin position="76"/>
        <end position="112"/>
    </location>
</feature>
<proteinExistence type="inferred from homology"/>
<dbReference type="AlphaFoldDB" id="A0A1X0NR07"/>
<gene>
    <name evidence="8" type="ORF">TM35_000231160</name>
</gene>
<dbReference type="RefSeq" id="XP_028881211.1">
    <property type="nucleotide sequence ID" value="XM_029027356.1"/>
</dbReference>
<protein>
    <recommendedName>
        <fullName evidence="7">EF-hand domain-containing protein</fullName>
    </recommendedName>
</protein>
<dbReference type="VEuPathDB" id="TriTrypDB:TM35_000231160"/>
<dbReference type="Gene3D" id="1.10.238.10">
    <property type="entry name" value="EF-hand"/>
    <property type="match status" value="1"/>
</dbReference>
<keyword evidence="4" id="KW-0677">Repeat</keyword>
<keyword evidence="9" id="KW-1185">Reference proteome</keyword>
<organism evidence="8 9">
    <name type="scientific">Trypanosoma theileri</name>
    <dbReference type="NCBI Taxonomy" id="67003"/>
    <lineage>
        <taxon>Eukaryota</taxon>
        <taxon>Discoba</taxon>
        <taxon>Euglenozoa</taxon>
        <taxon>Kinetoplastea</taxon>
        <taxon>Metakinetoplastina</taxon>
        <taxon>Trypanosomatida</taxon>
        <taxon>Trypanosomatidae</taxon>
        <taxon>Trypanosoma</taxon>
    </lineage>
</organism>
<name>A0A1X0NR07_9TRYP</name>
<evidence type="ECO:0000259" key="7">
    <source>
        <dbReference type="PROSITE" id="PS50222"/>
    </source>
</evidence>
<dbReference type="InterPro" id="IPR028846">
    <property type="entry name" value="Recoverin"/>
</dbReference>
<dbReference type="EMBL" id="NBCO01000023">
    <property type="protein sequence ID" value="ORC87145.1"/>
    <property type="molecule type" value="Genomic_DNA"/>
</dbReference>
<comment type="caution">
    <text evidence="8">The sequence shown here is derived from an EMBL/GenBank/DDBJ whole genome shotgun (WGS) entry which is preliminary data.</text>
</comment>
<evidence type="ECO:0000256" key="2">
    <source>
        <dbReference type="ARBA" id="ARBA00022707"/>
    </source>
</evidence>
<dbReference type="SUPFAM" id="SSF47473">
    <property type="entry name" value="EF-hand"/>
    <property type="match status" value="1"/>
</dbReference>
<dbReference type="PROSITE" id="PS50222">
    <property type="entry name" value="EF_HAND_2"/>
    <property type="match status" value="1"/>
</dbReference>
<reference evidence="8 9" key="1">
    <citation type="submission" date="2017-03" db="EMBL/GenBank/DDBJ databases">
        <title>An alternative strategy for trypanosome survival in the mammalian bloodstream revealed through genome and transcriptome analysis of the ubiquitous bovine parasite Trypanosoma (Megatrypanum) theileri.</title>
        <authorList>
            <person name="Kelly S."/>
            <person name="Ivens A."/>
            <person name="Mott A."/>
            <person name="O'Neill E."/>
            <person name="Emms D."/>
            <person name="Macleod O."/>
            <person name="Voorheis P."/>
            <person name="Matthews J."/>
            <person name="Matthews K."/>
            <person name="Carrington M."/>
        </authorList>
    </citation>
    <scope>NUCLEOTIDE SEQUENCE [LARGE SCALE GENOMIC DNA]</scope>
    <source>
        <strain evidence="8">Edinburgh</strain>
    </source>
</reference>
<evidence type="ECO:0000313" key="8">
    <source>
        <dbReference type="EMBL" id="ORC87145.1"/>
    </source>
</evidence>
<dbReference type="PANTHER" id="PTHR23055:SF178">
    <property type="entry name" value="NEUROCALCIN HOMOLOG"/>
    <property type="match status" value="1"/>
</dbReference>
<dbReference type="PROSITE" id="PS00018">
    <property type="entry name" value="EF_HAND_1"/>
    <property type="match status" value="1"/>
</dbReference>
<dbReference type="InterPro" id="IPR002048">
    <property type="entry name" value="EF_hand_dom"/>
</dbReference>
<dbReference type="PANTHER" id="PTHR23055">
    <property type="entry name" value="CALCIUM BINDING PROTEINS"/>
    <property type="match status" value="1"/>
</dbReference>
<evidence type="ECO:0000256" key="4">
    <source>
        <dbReference type="ARBA" id="ARBA00022737"/>
    </source>
</evidence>
<evidence type="ECO:0000256" key="3">
    <source>
        <dbReference type="ARBA" id="ARBA00022723"/>
    </source>
</evidence>
<sequence length="213" mass="23897">MGSEWSSLSTNHDTPPLNQKEAVLLANETHYRPEELKQLHSRFYRDIIALSSSLSDVSHQGIEFPIFCTCATFLGVKSPILQEMFFVTFDQNRDGIITFDEFAVVLSIMSRGTSREKIDLAFHMLYVVNNYPHPMPSNGSTLQRKGVSVVVEALKETFGSLTPSVDKQQEHMSMFGTLNIVEELFGSSLEVTRREFVAYVTRSPAVLKGLAIS</sequence>
<keyword evidence="2" id="KW-0519">Myristate</keyword>
<accession>A0A1X0NR07</accession>
<comment type="similarity">
    <text evidence="1">Belongs to the recoverin family.</text>
</comment>
<dbReference type="STRING" id="67003.A0A1X0NR07"/>
<evidence type="ECO:0000256" key="1">
    <source>
        <dbReference type="ARBA" id="ARBA00006049"/>
    </source>
</evidence>
<keyword evidence="5" id="KW-0106">Calcium</keyword>
<evidence type="ECO:0000256" key="6">
    <source>
        <dbReference type="ARBA" id="ARBA00023288"/>
    </source>
</evidence>
<dbReference type="InterPro" id="IPR018247">
    <property type="entry name" value="EF_Hand_1_Ca_BS"/>
</dbReference>
<keyword evidence="6" id="KW-0449">Lipoprotein</keyword>